<evidence type="ECO:0000313" key="2">
    <source>
        <dbReference type="EMBL" id="JAE22344.1"/>
    </source>
</evidence>
<name>A0A0A9GFX2_ARUDO</name>
<dbReference type="AlphaFoldDB" id="A0A0A9GFX2"/>
<reference evidence="2" key="1">
    <citation type="submission" date="2014-09" db="EMBL/GenBank/DDBJ databases">
        <authorList>
            <person name="Magalhaes I.L.F."/>
            <person name="Oliveira U."/>
            <person name="Santos F.R."/>
            <person name="Vidigal T.H.D.A."/>
            <person name="Brescovit A.D."/>
            <person name="Santos A.J."/>
        </authorList>
    </citation>
    <scope>NUCLEOTIDE SEQUENCE</scope>
    <source>
        <tissue evidence="2">Shoot tissue taken approximately 20 cm above the soil surface</tissue>
    </source>
</reference>
<keyword evidence="1" id="KW-1133">Transmembrane helix</keyword>
<reference evidence="2" key="2">
    <citation type="journal article" date="2015" name="Data Brief">
        <title>Shoot transcriptome of the giant reed, Arundo donax.</title>
        <authorList>
            <person name="Barrero R.A."/>
            <person name="Guerrero F.D."/>
            <person name="Moolhuijzen P."/>
            <person name="Goolsby J.A."/>
            <person name="Tidwell J."/>
            <person name="Bellgard S.E."/>
            <person name="Bellgard M.I."/>
        </authorList>
    </citation>
    <scope>NUCLEOTIDE SEQUENCE</scope>
    <source>
        <tissue evidence="2">Shoot tissue taken approximately 20 cm above the soil surface</tissue>
    </source>
</reference>
<evidence type="ECO:0000256" key="1">
    <source>
        <dbReference type="SAM" id="Phobius"/>
    </source>
</evidence>
<proteinExistence type="predicted"/>
<keyword evidence="1" id="KW-0812">Transmembrane</keyword>
<dbReference type="EMBL" id="GBRH01175552">
    <property type="protein sequence ID" value="JAE22344.1"/>
    <property type="molecule type" value="Transcribed_RNA"/>
</dbReference>
<sequence length="54" mass="6447">MTGLNLLPLFSTQLLFFQGNIGMFWMLFVYCKRTPLFRKWLCPCHVIRLYGMLS</sequence>
<protein>
    <submittedName>
        <fullName evidence="2">Uncharacterized protein</fullName>
    </submittedName>
</protein>
<feature type="transmembrane region" description="Helical" evidence="1">
    <location>
        <begin position="6"/>
        <end position="30"/>
    </location>
</feature>
<organism evidence="2">
    <name type="scientific">Arundo donax</name>
    <name type="common">Giant reed</name>
    <name type="synonym">Donax arundinaceus</name>
    <dbReference type="NCBI Taxonomy" id="35708"/>
    <lineage>
        <taxon>Eukaryota</taxon>
        <taxon>Viridiplantae</taxon>
        <taxon>Streptophyta</taxon>
        <taxon>Embryophyta</taxon>
        <taxon>Tracheophyta</taxon>
        <taxon>Spermatophyta</taxon>
        <taxon>Magnoliopsida</taxon>
        <taxon>Liliopsida</taxon>
        <taxon>Poales</taxon>
        <taxon>Poaceae</taxon>
        <taxon>PACMAD clade</taxon>
        <taxon>Arundinoideae</taxon>
        <taxon>Arundineae</taxon>
        <taxon>Arundo</taxon>
    </lineage>
</organism>
<keyword evidence="1" id="KW-0472">Membrane</keyword>
<accession>A0A0A9GFX2</accession>